<evidence type="ECO:0000313" key="2">
    <source>
        <dbReference type="EMBL" id="ETP37439.1"/>
    </source>
</evidence>
<gene>
    <name evidence="2" type="ORF">F442_14754</name>
</gene>
<protein>
    <recommendedName>
        <fullName evidence="4">RxLR effector protein</fullName>
    </recommendedName>
</protein>
<sequence length="225" mass="24861">MILLGLETAGPPASLQNSSRTRTPRPPAKSISTMRRYSIALLVTGVLFAFAHSASATTTSKITAKKLPRDSRFFVIHHDDMPTLRLLRIDGTATDNNEERGYLGGLIHAGTSKVDDLLASAKLKEYEALVNKLQLGDDIVTSLRSSQLENLKQFVASFNHGKELKHQISLIAPLSAKYGDDIVAKTLVDLERKADTVPELANLVKQLRSEQLMEWLKKDKNVDEV</sequence>
<comment type="caution">
    <text evidence="2">The sequence shown here is derived from an EMBL/GenBank/DDBJ whole genome shotgun (WGS) entry which is preliminary data.</text>
</comment>
<dbReference type="Proteomes" id="UP000018948">
    <property type="component" value="Unassembled WGS sequence"/>
</dbReference>
<dbReference type="AlphaFoldDB" id="W2YU27"/>
<evidence type="ECO:0000256" key="1">
    <source>
        <dbReference type="SAM" id="MobiDB-lite"/>
    </source>
</evidence>
<dbReference type="EMBL" id="ANIY01003084">
    <property type="protein sequence ID" value="ETP37439.1"/>
    <property type="molecule type" value="Genomic_DNA"/>
</dbReference>
<dbReference type="OrthoDB" id="97667at2759"/>
<accession>W2YU27</accession>
<proteinExistence type="predicted"/>
<evidence type="ECO:0008006" key="4">
    <source>
        <dbReference type="Google" id="ProtNLM"/>
    </source>
</evidence>
<organism evidence="2 3">
    <name type="scientific">Phytophthora nicotianae P10297</name>
    <dbReference type="NCBI Taxonomy" id="1317064"/>
    <lineage>
        <taxon>Eukaryota</taxon>
        <taxon>Sar</taxon>
        <taxon>Stramenopiles</taxon>
        <taxon>Oomycota</taxon>
        <taxon>Peronosporomycetes</taxon>
        <taxon>Peronosporales</taxon>
        <taxon>Peronosporaceae</taxon>
        <taxon>Phytophthora</taxon>
    </lineage>
</organism>
<evidence type="ECO:0000313" key="3">
    <source>
        <dbReference type="Proteomes" id="UP000018948"/>
    </source>
</evidence>
<reference evidence="2 3" key="1">
    <citation type="submission" date="2013-11" db="EMBL/GenBank/DDBJ databases">
        <title>The Genome Sequence of Phytophthora parasitica P10297.</title>
        <authorList>
            <consortium name="The Broad Institute Genomics Platform"/>
            <person name="Russ C."/>
            <person name="Tyler B."/>
            <person name="Panabieres F."/>
            <person name="Shan W."/>
            <person name="Tripathy S."/>
            <person name="Grunwald N."/>
            <person name="Machado M."/>
            <person name="Johnson C.S."/>
            <person name="Walker B."/>
            <person name="Young S.K."/>
            <person name="Zeng Q."/>
            <person name="Gargeya S."/>
            <person name="Fitzgerald M."/>
            <person name="Haas B."/>
            <person name="Abouelleil A."/>
            <person name="Allen A.W."/>
            <person name="Alvarado L."/>
            <person name="Arachchi H.M."/>
            <person name="Berlin A.M."/>
            <person name="Chapman S.B."/>
            <person name="Gainer-Dewar J."/>
            <person name="Goldberg J."/>
            <person name="Griggs A."/>
            <person name="Gujja S."/>
            <person name="Hansen M."/>
            <person name="Howarth C."/>
            <person name="Imamovic A."/>
            <person name="Ireland A."/>
            <person name="Larimer J."/>
            <person name="McCowan C."/>
            <person name="Murphy C."/>
            <person name="Pearson M."/>
            <person name="Poon T.W."/>
            <person name="Priest M."/>
            <person name="Roberts A."/>
            <person name="Saif S."/>
            <person name="Shea T."/>
            <person name="Sisk P."/>
            <person name="Sykes S."/>
            <person name="Wortman J."/>
            <person name="Nusbaum C."/>
            <person name="Birren B."/>
        </authorList>
    </citation>
    <scope>NUCLEOTIDE SEQUENCE [LARGE SCALE GENOMIC DNA]</scope>
    <source>
        <strain evidence="2 3">P10297</strain>
    </source>
</reference>
<name>W2YU27_PHYNI</name>
<feature type="region of interest" description="Disordered" evidence="1">
    <location>
        <begin position="7"/>
        <end position="29"/>
    </location>
</feature>